<accession>W2Q7R6</accession>
<dbReference type="RefSeq" id="XP_008906563.1">
    <property type="nucleotide sequence ID" value="XM_008908315.1"/>
</dbReference>
<protein>
    <submittedName>
        <fullName evidence="1">Uncharacterized protein</fullName>
    </submittedName>
</protein>
<dbReference type="Proteomes" id="UP000018817">
    <property type="component" value="Unassembled WGS sequence"/>
</dbReference>
<reference evidence="2" key="1">
    <citation type="submission" date="2011-12" db="EMBL/GenBank/DDBJ databases">
        <authorList>
            <consortium name="The Broad Institute Genome Sequencing Platform"/>
            <person name="Russ C."/>
            <person name="Tyler B."/>
            <person name="Panabieres F."/>
            <person name="Shan W."/>
            <person name="Tripathy S."/>
            <person name="Grunwald N."/>
            <person name="Machado M."/>
            <person name="Young S.K."/>
            <person name="Zeng Q."/>
            <person name="Gargeya S."/>
            <person name="Fitzgerald M."/>
            <person name="Haas B."/>
            <person name="Abouelleil A."/>
            <person name="Alvarado L."/>
            <person name="Arachchi H.M."/>
            <person name="Berlin A."/>
            <person name="Chapman S.B."/>
            <person name="Gearin G."/>
            <person name="Goldberg J."/>
            <person name="Griggs A."/>
            <person name="Gujja S."/>
            <person name="Hansen M."/>
            <person name="Heiman D."/>
            <person name="Howarth C."/>
            <person name="Larimer J."/>
            <person name="Lui A."/>
            <person name="MacDonald P.J.P."/>
            <person name="McCowen C."/>
            <person name="Montmayeur A."/>
            <person name="Murphy C."/>
            <person name="Neiman D."/>
            <person name="Pearson M."/>
            <person name="Priest M."/>
            <person name="Roberts A."/>
            <person name="Saif S."/>
            <person name="Shea T."/>
            <person name="Sisk P."/>
            <person name="Stolte C."/>
            <person name="Sykes S."/>
            <person name="Wortman J."/>
            <person name="Nusbaum C."/>
            <person name="Birren B."/>
        </authorList>
    </citation>
    <scope>NUCLEOTIDE SEQUENCE [LARGE SCALE GENOMIC DNA]</scope>
    <source>
        <strain evidence="2">INRA-310</strain>
    </source>
</reference>
<gene>
    <name evidence="1" type="ORF">PPTG_23080</name>
</gene>
<dbReference type="AlphaFoldDB" id="W2Q7R6"/>
<sequence>MSDSQPEVQVWQRMGLPTDRHGMAYRLRTPTSVRKRSQEIASQTQLGISVATAEDGGDSVELGSCGRLIPEDLKNFWIMLVCTHGWSRKSRGKGIRKSYFEKSTGIQGKRESSSGVERQ</sequence>
<evidence type="ECO:0000313" key="1">
    <source>
        <dbReference type="EMBL" id="ETN08275.1"/>
    </source>
</evidence>
<dbReference type="GeneID" id="20191679"/>
<organism evidence="1 2">
    <name type="scientific">Phytophthora nicotianae (strain INRA-310)</name>
    <name type="common">Phytophthora parasitica</name>
    <dbReference type="NCBI Taxonomy" id="761204"/>
    <lineage>
        <taxon>Eukaryota</taxon>
        <taxon>Sar</taxon>
        <taxon>Stramenopiles</taxon>
        <taxon>Oomycota</taxon>
        <taxon>Peronosporomycetes</taxon>
        <taxon>Peronosporales</taxon>
        <taxon>Peronosporaceae</taxon>
        <taxon>Phytophthora</taxon>
    </lineage>
</organism>
<dbReference type="VEuPathDB" id="FungiDB:PPTG_23080"/>
<reference evidence="1 2" key="2">
    <citation type="submission" date="2013-11" db="EMBL/GenBank/DDBJ databases">
        <title>The Genome Sequence of Phytophthora parasitica INRA-310.</title>
        <authorList>
            <consortium name="The Broad Institute Genomics Platform"/>
            <person name="Russ C."/>
            <person name="Tyler B."/>
            <person name="Panabieres F."/>
            <person name="Shan W."/>
            <person name="Tripathy S."/>
            <person name="Grunwald N."/>
            <person name="Machado M."/>
            <person name="Johnson C.S."/>
            <person name="Arredondo F."/>
            <person name="Hong C."/>
            <person name="Coffey M."/>
            <person name="Young S.K."/>
            <person name="Zeng Q."/>
            <person name="Gargeya S."/>
            <person name="Fitzgerald M."/>
            <person name="Abouelleil A."/>
            <person name="Alvarado L."/>
            <person name="Chapman S.B."/>
            <person name="Gainer-Dewar J."/>
            <person name="Goldberg J."/>
            <person name="Griggs A."/>
            <person name="Gujja S."/>
            <person name="Hansen M."/>
            <person name="Howarth C."/>
            <person name="Imamovic A."/>
            <person name="Ireland A."/>
            <person name="Larimer J."/>
            <person name="McCowan C."/>
            <person name="Murphy C."/>
            <person name="Pearson M."/>
            <person name="Poon T.W."/>
            <person name="Priest M."/>
            <person name="Roberts A."/>
            <person name="Saif S."/>
            <person name="Shea T."/>
            <person name="Sykes S."/>
            <person name="Wortman J."/>
            <person name="Nusbaum C."/>
            <person name="Birren B."/>
        </authorList>
    </citation>
    <scope>NUCLEOTIDE SEQUENCE [LARGE SCALE GENOMIC DNA]</scope>
    <source>
        <strain evidence="1 2">INRA-310</strain>
    </source>
</reference>
<name>W2Q7R6_PHYN3</name>
<evidence type="ECO:0000313" key="2">
    <source>
        <dbReference type="Proteomes" id="UP000018817"/>
    </source>
</evidence>
<dbReference type="STRING" id="761204.W2Q7R6"/>
<dbReference type="EMBL" id="KI669589">
    <property type="protein sequence ID" value="ETN08275.1"/>
    <property type="molecule type" value="Genomic_DNA"/>
</dbReference>
<proteinExistence type="predicted"/>